<gene>
    <name evidence="2" type="ORF">HG543_49700</name>
</gene>
<accession>A0A848LZB8</accession>
<reference evidence="2 3" key="1">
    <citation type="submission" date="2020-04" db="EMBL/GenBank/DDBJ databases">
        <title>Draft genome of Pyxidicoccus fallax type strain.</title>
        <authorList>
            <person name="Whitworth D.E."/>
        </authorList>
    </citation>
    <scope>NUCLEOTIDE SEQUENCE [LARGE SCALE GENOMIC DNA]</scope>
    <source>
        <strain evidence="2 3">DSM 14698</strain>
    </source>
</reference>
<comment type="caution">
    <text evidence="2">The sequence shown here is derived from an EMBL/GenBank/DDBJ whole genome shotgun (WGS) entry which is preliminary data.</text>
</comment>
<evidence type="ECO:0000313" key="2">
    <source>
        <dbReference type="EMBL" id="NMO22882.1"/>
    </source>
</evidence>
<dbReference type="Proteomes" id="UP000518300">
    <property type="component" value="Unassembled WGS sequence"/>
</dbReference>
<feature type="compositionally biased region" description="Basic residues" evidence="1">
    <location>
        <begin position="63"/>
        <end position="72"/>
    </location>
</feature>
<feature type="region of interest" description="Disordered" evidence="1">
    <location>
        <begin position="57"/>
        <end position="81"/>
    </location>
</feature>
<dbReference type="AlphaFoldDB" id="A0A848LZB8"/>
<sequence>MPPPDETPLPTALSLDEVRRCIRLLEAMGQNRLLLAELPAQEKIALLSAAGRVVHPDRDTKSRLAKSLRRERKQAVQKHDRTLRATTEIRTLRREAVFTVPCLPPPPPSE</sequence>
<evidence type="ECO:0000256" key="1">
    <source>
        <dbReference type="SAM" id="MobiDB-lite"/>
    </source>
</evidence>
<name>A0A848LZB8_9BACT</name>
<feature type="non-terminal residue" evidence="2">
    <location>
        <position position="110"/>
    </location>
</feature>
<organism evidence="2 3">
    <name type="scientific">Pyxidicoccus fallax</name>
    <dbReference type="NCBI Taxonomy" id="394095"/>
    <lineage>
        <taxon>Bacteria</taxon>
        <taxon>Pseudomonadati</taxon>
        <taxon>Myxococcota</taxon>
        <taxon>Myxococcia</taxon>
        <taxon>Myxococcales</taxon>
        <taxon>Cystobacterineae</taxon>
        <taxon>Myxococcaceae</taxon>
        <taxon>Pyxidicoccus</taxon>
    </lineage>
</organism>
<protein>
    <submittedName>
        <fullName evidence="2">Oxidoreductase</fullName>
    </submittedName>
</protein>
<keyword evidence="3" id="KW-1185">Reference proteome</keyword>
<dbReference type="EMBL" id="JABBJJ010000489">
    <property type="protein sequence ID" value="NMO22882.1"/>
    <property type="molecule type" value="Genomic_DNA"/>
</dbReference>
<evidence type="ECO:0000313" key="3">
    <source>
        <dbReference type="Proteomes" id="UP000518300"/>
    </source>
</evidence>
<proteinExistence type="predicted"/>